<keyword evidence="1" id="KW-0812">Transmembrane</keyword>
<evidence type="ECO:0000313" key="2">
    <source>
        <dbReference type="EMBL" id="MBL1222614.1"/>
    </source>
</evidence>
<reference evidence="2 3" key="1">
    <citation type="submission" date="2020-12" db="EMBL/GenBank/DDBJ databases">
        <title>Chryseobacterium endoalhailicus sp. nov., isolated from seed of leguminous plant.</title>
        <authorList>
            <person name="Zhang X."/>
        </authorList>
    </citation>
    <scope>NUCLEOTIDE SEQUENCE [LARGE SCALE GENOMIC DNA]</scope>
    <source>
        <strain evidence="2 3">L7</strain>
    </source>
</reference>
<proteinExistence type="predicted"/>
<accession>A0ABS1QJ32</accession>
<feature type="transmembrane region" description="Helical" evidence="1">
    <location>
        <begin position="58"/>
        <end position="77"/>
    </location>
</feature>
<comment type="caution">
    <text evidence="2">The sequence shown here is derived from an EMBL/GenBank/DDBJ whole genome shotgun (WGS) entry which is preliminary data.</text>
</comment>
<protein>
    <submittedName>
        <fullName evidence="2">Uncharacterized protein</fullName>
    </submittedName>
</protein>
<keyword evidence="3" id="KW-1185">Reference proteome</keyword>
<evidence type="ECO:0000256" key="1">
    <source>
        <dbReference type="SAM" id="Phobius"/>
    </source>
</evidence>
<keyword evidence="1" id="KW-1133">Transmembrane helix</keyword>
<keyword evidence="1" id="KW-0472">Membrane</keyword>
<name>A0ABS1QJ32_9FLAO</name>
<gene>
    <name evidence="2" type="ORF">JET18_17305</name>
</gene>
<dbReference type="RefSeq" id="WP_202093097.1">
    <property type="nucleotide sequence ID" value="NZ_JAELVM010000003.1"/>
</dbReference>
<dbReference type="EMBL" id="JAELVM010000003">
    <property type="protein sequence ID" value="MBL1222614.1"/>
    <property type="molecule type" value="Genomic_DNA"/>
</dbReference>
<sequence length="86" mass="9510">MITKKSLLSFVLFLIILYALLLVIGSISAEDGHPEKALNIVNTATAILFSFLWSLGNWGYVLLAAILILLFAAIYWISGKLIKKNN</sequence>
<dbReference type="Proteomes" id="UP000661696">
    <property type="component" value="Unassembled WGS sequence"/>
</dbReference>
<evidence type="ECO:0000313" key="3">
    <source>
        <dbReference type="Proteomes" id="UP000661696"/>
    </source>
</evidence>
<organism evidence="2 3">
    <name type="scientific">Chryseobacterium endalhagicum</name>
    <dbReference type="NCBI Taxonomy" id="2797638"/>
    <lineage>
        <taxon>Bacteria</taxon>
        <taxon>Pseudomonadati</taxon>
        <taxon>Bacteroidota</taxon>
        <taxon>Flavobacteriia</taxon>
        <taxon>Flavobacteriales</taxon>
        <taxon>Weeksellaceae</taxon>
        <taxon>Chryseobacterium group</taxon>
        <taxon>Chryseobacterium</taxon>
    </lineage>
</organism>